<name>A0ABN7X2R1_GIGMA</name>
<protein>
    <submittedName>
        <fullName evidence="2">37573_t:CDS:1</fullName>
    </submittedName>
</protein>
<gene>
    <name evidence="2" type="ORF">GMARGA_LOCUS37977</name>
</gene>
<evidence type="ECO:0000256" key="1">
    <source>
        <dbReference type="SAM" id="Coils"/>
    </source>
</evidence>
<feature type="coiled-coil region" evidence="1">
    <location>
        <begin position="92"/>
        <end position="119"/>
    </location>
</feature>
<dbReference type="EMBL" id="CAJVQB010081978">
    <property type="protein sequence ID" value="CAG8846059.1"/>
    <property type="molecule type" value="Genomic_DNA"/>
</dbReference>
<evidence type="ECO:0000313" key="3">
    <source>
        <dbReference type="Proteomes" id="UP000789901"/>
    </source>
</evidence>
<keyword evidence="1" id="KW-0175">Coiled coil</keyword>
<keyword evidence="3" id="KW-1185">Reference proteome</keyword>
<feature type="non-terminal residue" evidence="2">
    <location>
        <position position="1"/>
    </location>
</feature>
<evidence type="ECO:0000313" key="2">
    <source>
        <dbReference type="EMBL" id="CAG8846059.1"/>
    </source>
</evidence>
<reference evidence="2 3" key="1">
    <citation type="submission" date="2021-06" db="EMBL/GenBank/DDBJ databases">
        <authorList>
            <person name="Kallberg Y."/>
            <person name="Tangrot J."/>
            <person name="Rosling A."/>
        </authorList>
    </citation>
    <scope>NUCLEOTIDE SEQUENCE [LARGE SCALE GENOMIC DNA]</scope>
    <source>
        <strain evidence="2 3">120-4 pot B 10/14</strain>
    </source>
</reference>
<sequence length="125" mass="14979">NLLFNDSFDEILKEKAGDYLYYSDINNFPSYKDVYNNLNIKLFNLCEICFSIINRPKEFCINCEILNALKKIDIKKLNSQIEIETRNDKILIKSLKKKLEEVKKKAKKYKEEIKQYKEDLDKEKI</sequence>
<organism evidence="2 3">
    <name type="scientific">Gigaspora margarita</name>
    <dbReference type="NCBI Taxonomy" id="4874"/>
    <lineage>
        <taxon>Eukaryota</taxon>
        <taxon>Fungi</taxon>
        <taxon>Fungi incertae sedis</taxon>
        <taxon>Mucoromycota</taxon>
        <taxon>Glomeromycotina</taxon>
        <taxon>Glomeromycetes</taxon>
        <taxon>Diversisporales</taxon>
        <taxon>Gigasporaceae</taxon>
        <taxon>Gigaspora</taxon>
    </lineage>
</organism>
<accession>A0ABN7X2R1</accession>
<proteinExistence type="predicted"/>
<dbReference type="Proteomes" id="UP000789901">
    <property type="component" value="Unassembled WGS sequence"/>
</dbReference>
<comment type="caution">
    <text evidence="2">The sequence shown here is derived from an EMBL/GenBank/DDBJ whole genome shotgun (WGS) entry which is preliminary data.</text>
</comment>